<evidence type="ECO:0008006" key="4">
    <source>
        <dbReference type="Google" id="ProtNLM"/>
    </source>
</evidence>
<dbReference type="EMBL" id="JBHSAB010000001">
    <property type="protein sequence ID" value="MFC3907945.1"/>
    <property type="molecule type" value="Genomic_DNA"/>
</dbReference>
<keyword evidence="1" id="KW-0812">Transmembrane</keyword>
<feature type="transmembrane region" description="Helical" evidence="1">
    <location>
        <begin position="9"/>
        <end position="32"/>
    </location>
</feature>
<organism evidence="2 3">
    <name type="scientific">Legionella dresdenensis</name>
    <dbReference type="NCBI Taxonomy" id="450200"/>
    <lineage>
        <taxon>Bacteria</taxon>
        <taxon>Pseudomonadati</taxon>
        <taxon>Pseudomonadota</taxon>
        <taxon>Gammaproteobacteria</taxon>
        <taxon>Legionellales</taxon>
        <taxon>Legionellaceae</taxon>
        <taxon>Legionella</taxon>
    </lineage>
</organism>
<dbReference type="Proteomes" id="UP001595758">
    <property type="component" value="Unassembled WGS sequence"/>
</dbReference>
<feature type="transmembrane region" description="Helical" evidence="1">
    <location>
        <begin position="265"/>
        <end position="286"/>
    </location>
</feature>
<feature type="transmembrane region" description="Helical" evidence="1">
    <location>
        <begin position="186"/>
        <end position="209"/>
    </location>
</feature>
<proteinExistence type="predicted"/>
<protein>
    <recommendedName>
        <fullName evidence="4">Transmembrane protein</fullName>
    </recommendedName>
</protein>
<feature type="transmembrane region" description="Helical" evidence="1">
    <location>
        <begin position="358"/>
        <end position="378"/>
    </location>
</feature>
<reference evidence="3" key="1">
    <citation type="journal article" date="2019" name="Int. J. Syst. Evol. Microbiol.">
        <title>The Global Catalogue of Microorganisms (GCM) 10K type strain sequencing project: providing services to taxonomists for standard genome sequencing and annotation.</title>
        <authorList>
            <consortium name="The Broad Institute Genomics Platform"/>
            <consortium name="The Broad Institute Genome Sequencing Center for Infectious Disease"/>
            <person name="Wu L."/>
            <person name="Ma J."/>
        </authorList>
    </citation>
    <scope>NUCLEOTIDE SEQUENCE [LARGE SCALE GENOMIC DNA]</scope>
    <source>
        <strain evidence="3">CCUG 59858</strain>
    </source>
</reference>
<feature type="transmembrane region" description="Helical" evidence="1">
    <location>
        <begin position="110"/>
        <end position="126"/>
    </location>
</feature>
<evidence type="ECO:0000313" key="2">
    <source>
        <dbReference type="EMBL" id="MFC3907945.1"/>
    </source>
</evidence>
<accession>A0ABV8CCA3</accession>
<feature type="transmembrane region" description="Helical" evidence="1">
    <location>
        <begin position="221"/>
        <end position="245"/>
    </location>
</feature>
<keyword evidence="1" id="KW-1133">Transmembrane helix</keyword>
<evidence type="ECO:0000313" key="3">
    <source>
        <dbReference type="Proteomes" id="UP001595758"/>
    </source>
</evidence>
<evidence type="ECO:0000256" key="1">
    <source>
        <dbReference type="SAM" id="Phobius"/>
    </source>
</evidence>
<feature type="transmembrane region" description="Helical" evidence="1">
    <location>
        <begin position="298"/>
        <end position="317"/>
    </location>
</feature>
<gene>
    <name evidence="2" type="ORF">ACFORL_02470</name>
</gene>
<sequence>MKKYSYPSYGFSIIVAGLFFFSCIIPQLLVLISGAHYTVTAWDEETFLTIQAIQGVKNSPGCFYYYLLEFLQYIGISGANITLACNLILLPIMFALLVKIVQKQKIIKPLAVYYALIIIFGSILFNRANPLISHYIVQPTADHLYHLVAGWETYPSVFRVPSPFLGYFFIVFFGFLYLHFNQNKLLLLAPLFFLHFTVFVGYVYFLLYCFIERSIVIRNPIARIGVISLLSYLILVFFTRLAFYVSLSPETRQELAQVFFNYAEIRYLFIPVTTVFGLILYIISNFIKKPGNQNARNWLLITTVATFLLSNFNLLNGFSISEMKDIQDYTNSVLGALNIVFFWQSLYTPEHGKRITRLVLLFTMLLGCFFSNLQGFAFDDRQFQVFSQYPLKQKADFDKIKADPMHAIVLDKYYAGSLAYREALMYHPITSYVYNFGFISNQCRDFLSYAKGALSFLRNDVDKKYPNLAEMDKKLIAQTIADLQETVHKIELNQHFFKKEQTYCSSLVSDNKEYFLVFPGDVSIVKFPNWA</sequence>
<comment type="caution">
    <text evidence="2">The sequence shown here is derived from an EMBL/GenBank/DDBJ whole genome shotgun (WGS) entry which is preliminary data.</text>
</comment>
<dbReference type="RefSeq" id="WP_382340743.1">
    <property type="nucleotide sequence ID" value="NZ_JBHSAB010000001.1"/>
</dbReference>
<feature type="transmembrane region" description="Helical" evidence="1">
    <location>
        <begin position="163"/>
        <end position="180"/>
    </location>
</feature>
<name>A0ABV8CCA3_9GAMM</name>
<dbReference type="PROSITE" id="PS51257">
    <property type="entry name" value="PROKAR_LIPOPROTEIN"/>
    <property type="match status" value="1"/>
</dbReference>
<keyword evidence="3" id="KW-1185">Reference proteome</keyword>
<feature type="transmembrane region" description="Helical" evidence="1">
    <location>
        <begin position="73"/>
        <end position="98"/>
    </location>
</feature>
<keyword evidence="1" id="KW-0472">Membrane</keyword>